<sequence length="215" mass="23627">MATVIRLRRVLDDLAGRAPKRVLAIVLAQIDAALEGVALAVTVTIGEIEPPLARLRIAEIEHDGDAHRGRLVAELAATLTTPIDREDLFRLSRSVDDVLDHLRDYVRETDLYGVRLDHNAVAMLEQVAVGLRDLRRALDRLVDRPAEAAEAALAAHKRSGRVRHLYAQGLADLLSGEVTGPVLKQRELLRRLDVVGLRLAECADALADAMLKRSL</sequence>
<comment type="caution">
    <text evidence="2">The sequence shown here is derived from an EMBL/GenBank/DDBJ whole genome shotgun (WGS) entry which is preliminary data.</text>
</comment>
<comment type="similarity">
    <text evidence="1">Belongs to the UPF0111 family.</text>
</comment>
<evidence type="ECO:0000256" key="1">
    <source>
        <dbReference type="ARBA" id="ARBA00008591"/>
    </source>
</evidence>
<dbReference type="InterPro" id="IPR038078">
    <property type="entry name" value="PhoU-like_sf"/>
</dbReference>
<keyword evidence="3" id="KW-1185">Reference proteome</keyword>
<gene>
    <name evidence="2" type="ORF">Cci01nite_15690</name>
</gene>
<name>A0A8J3NXI6_9ACTN</name>
<dbReference type="PANTHER" id="PTHR37298">
    <property type="entry name" value="UPF0111 PROTEIN YKAA"/>
    <property type="match status" value="1"/>
</dbReference>
<evidence type="ECO:0000313" key="2">
    <source>
        <dbReference type="EMBL" id="GIF96475.1"/>
    </source>
</evidence>
<dbReference type="InterPro" id="IPR052912">
    <property type="entry name" value="UPF0111_domain"/>
</dbReference>
<dbReference type="PANTHER" id="PTHR37298:SF1">
    <property type="entry name" value="UPF0111 PROTEIN YKAA"/>
    <property type="match status" value="1"/>
</dbReference>
<reference evidence="2 3" key="1">
    <citation type="submission" date="2021-01" db="EMBL/GenBank/DDBJ databases">
        <title>Whole genome shotgun sequence of Catellatospora citrea NBRC 14495.</title>
        <authorList>
            <person name="Komaki H."/>
            <person name="Tamura T."/>
        </authorList>
    </citation>
    <scope>NUCLEOTIDE SEQUENCE [LARGE SCALE GENOMIC DNA]</scope>
    <source>
        <strain evidence="2 3">NBRC 14495</strain>
    </source>
</reference>
<dbReference type="Gene3D" id="1.20.58.220">
    <property type="entry name" value="Phosphate transport system protein phou homolog 2, domain 2"/>
    <property type="match status" value="1"/>
</dbReference>
<dbReference type="AlphaFoldDB" id="A0A8J3NXI6"/>
<protein>
    <recommendedName>
        <fullName evidence="4">DUF47 family protein</fullName>
    </recommendedName>
</protein>
<organism evidence="2 3">
    <name type="scientific">Catellatospora citrea</name>
    <dbReference type="NCBI Taxonomy" id="53366"/>
    <lineage>
        <taxon>Bacteria</taxon>
        <taxon>Bacillati</taxon>
        <taxon>Actinomycetota</taxon>
        <taxon>Actinomycetes</taxon>
        <taxon>Micromonosporales</taxon>
        <taxon>Micromonosporaceae</taxon>
        <taxon>Catellatospora</taxon>
    </lineage>
</organism>
<evidence type="ECO:0000313" key="3">
    <source>
        <dbReference type="Proteomes" id="UP000659904"/>
    </source>
</evidence>
<proteinExistence type="inferred from homology"/>
<dbReference type="Pfam" id="PF01865">
    <property type="entry name" value="PhoU_div"/>
    <property type="match status" value="1"/>
</dbReference>
<dbReference type="InterPro" id="IPR018445">
    <property type="entry name" value="Put_Phosphate_transp_reg"/>
</dbReference>
<evidence type="ECO:0008006" key="4">
    <source>
        <dbReference type="Google" id="ProtNLM"/>
    </source>
</evidence>
<dbReference type="Proteomes" id="UP000659904">
    <property type="component" value="Unassembled WGS sequence"/>
</dbReference>
<dbReference type="EMBL" id="BONH01000005">
    <property type="protein sequence ID" value="GIF96475.1"/>
    <property type="molecule type" value="Genomic_DNA"/>
</dbReference>
<accession>A0A8J3NXI6</accession>